<evidence type="ECO:0000256" key="2">
    <source>
        <dbReference type="ARBA" id="ARBA00023015"/>
    </source>
</evidence>
<dbReference type="FunFam" id="1.10.10.10:FF:000001">
    <property type="entry name" value="LysR family transcriptional regulator"/>
    <property type="match status" value="1"/>
</dbReference>
<dbReference type="AlphaFoldDB" id="A0A1I7EDP9"/>
<dbReference type="InterPro" id="IPR005119">
    <property type="entry name" value="LysR_subst-bd"/>
</dbReference>
<keyword evidence="4" id="KW-0804">Transcription</keyword>
<dbReference type="GO" id="GO:0003700">
    <property type="term" value="F:DNA-binding transcription factor activity"/>
    <property type="evidence" value="ECO:0007669"/>
    <property type="project" value="InterPro"/>
</dbReference>
<evidence type="ECO:0000256" key="1">
    <source>
        <dbReference type="ARBA" id="ARBA00009437"/>
    </source>
</evidence>
<name>A0A1I7EDP9_9BURK</name>
<sequence>MAPAQLPALMAFASVARHGSFTHAAAETGVTASALSQSIRSLEMQLNVRLFNRTTRRVALTEAGAQFLARVLPALGELEAAFEALDETRDQPAGTLRINLPRVASELLVLPHLAEFTRRYPQIRLDLTLDDGFADVVGEGFDAGIRLGERIAKDMVAVPLSGDIRIVVAGSRAYFERYPAPATPTDLAAHDCLRYRFSTSGGIYRWEFAQPDDPSRVFQVETRGSLVTNDLRTMVRAAEQGVGLLHVIDDYVKEQLEDGRLVRVLEAWCPSFPGFFLYTASRAQMPFKLRALIDFLREKREVR</sequence>
<dbReference type="InterPro" id="IPR058163">
    <property type="entry name" value="LysR-type_TF_proteobact-type"/>
</dbReference>
<dbReference type="PANTHER" id="PTHR30537">
    <property type="entry name" value="HTH-TYPE TRANSCRIPTIONAL REGULATOR"/>
    <property type="match status" value="1"/>
</dbReference>
<dbReference type="Pfam" id="PF03466">
    <property type="entry name" value="LysR_substrate"/>
    <property type="match status" value="1"/>
</dbReference>
<dbReference type="SUPFAM" id="SSF53850">
    <property type="entry name" value="Periplasmic binding protein-like II"/>
    <property type="match status" value="1"/>
</dbReference>
<evidence type="ECO:0000259" key="5">
    <source>
        <dbReference type="PROSITE" id="PS50931"/>
    </source>
</evidence>
<dbReference type="CDD" id="cd08474">
    <property type="entry name" value="PBP2_CrgA_like_5"/>
    <property type="match status" value="1"/>
</dbReference>
<dbReference type="SUPFAM" id="SSF46785">
    <property type="entry name" value="Winged helix' DNA-binding domain"/>
    <property type="match status" value="1"/>
</dbReference>
<dbReference type="InterPro" id="IPR036390">
    <property type="entry name" value="WH_DNA-bd_sf"/>
</dbReference>
<evidence type="ECO:0000313" key="6">
    <source>
        <dbReference type="EMBL" id="SFU22049.1"/>
    </source>
</evidence>
<dbReference type="RefSeq" id="WP_244179444.1">
    <property type="nucleotide sequence ID" value="NZ_FPBH01000017.1"/>
</dbReference>
<proteinExistence type="inferred from homology"/>
<dbReference type="InterPro" id="IPR036388">
    <property type="entry name" value="WH-like_DNA-bd_sf"/>
</dbReference>
<dbReference type="PROSITE" id="PS50931">
    <property type="entry name" value="HTH_LYSR"/>
    <property type="match status" value="1"/>
</dbReference>
<dbReference type="GO" id="GO:0043565">
    <property type="term" value="F:sequence-specific DNA binding"/>
    <property type="evidence" value="ECO:0007669"/>
    <property type="project" value="TreeGrafter"/>
</dbReference>
<dbReference type="InterPro" id="IPR000847">
    <property type="entry name" value="LysR_HTH_N"/>
</dbReference>
<evidence type="ECO:0000256" key="4">
    <source>
        <dbReference type="ARBA" id="ARBA00023163"/>
    </source>
</evidence>
<reference evidence="6 7" key="1">
    <citation type="submission" date="2016-10" db="EMBL/GenBank/DDBJ databases">
        <authorList>
            <person name="de Groot N.N."/>
        </authorList>
    </citation>
    <scope>NUCLEOTIDE SEQUENCE [LARGE SCALE GENOMIC DNA]</scope>
    <source>
        <strain evidence="6 7">LMG 27731</strain>
    </source>
</reference>
<dbReference type="Pfam" id="PF00126">
    <property type="entry name" value="HTH_1"/>
    <property type="match status" value="1"/>
</dbReference>
<comment type="similarity">
    <text evidence="1">Belongs to the LysR transcriptional regulatory family.</text>
</comment>
<evidence type="ECO:0000313" key="7">
    <source>
        <dbReference type="Proteomes" id="UP000198844"/>
    </source>
</evidence>
<evidence type="ECO:0000256" key="3">
    <source>
        <dbReference type="ARBA" id="ARBA00023125"/>
    </source>
</evidence>
<dbReference type="Gene3D" id="3.40.190.290">
    <property type="match status" value="1"/>
</dbReference>
<dbReference type="GO" id="GO:0006351">
    <property type="term" value="P:DNA-templated transcription"/>
    <property type="evidence" value="ECO:0007669"/>
    <property type="project" value="TreeGrafter"/>
</dbReference>
<protein>
    <submittedName>
        <fullName evidence="6">Transcriptional regulator, LysR family</fullName>
    </submittedName>
</protein>
<organism evidence="6 7">
    <name type="scientific">Paraburkholderia aspalathi</name>
    <dbReference type="NCBI Taxonomy" id="1324617"/>
    <lineage>
        <taxon>Bacteria</taxon>
        <taxon>Pseudomonadati</taxon>
        <taxon>Pseudomonadota</taxon>
        <taxon>Betaproteobacteria</taxon>
        <taxon>Burkholderiales</taxon>
        <taxon>Burkholderiaceae</taxon>
        <taxon>Paraburkholderia</taxon>
    </lineage>
</organism>
<dbReference type="EMBL" id="FPBH01000017">
    <property type="protein sequence ID" value="SFU22049.1"/>
    <property type="molecule type" value="Genomic_DNA"/>
</dbReference>
<feature type="domain" description="HTH lysR-type" evidence="5">
    <location>
        <begin position="6"/>
        <end position="61"/>
    </location>
</feature>
<gene>
    <name evidence="6" type="ORF">SAMN05192563_1017109</name>
</gene>
<dbReference type="Proteomes" id="UP000198844">
    <property type="component" value="Unassembled WGS sequence"/>
</dbReference>
<dbReference type="Gene3D" id="1.10.10.10">
    <property type="entry name" value="Winged helix-like DNA-binding domain superfamily/Winged helix DNA-binding domain"/>
    <property type="match status" value="1"/>
</dbReference>
<keyword evidence="2" id="KW-0805">Transcription regulation</keyword>
<keyword evidence="3" id="KW-0238">DNA-binding</keyword>
<dbReference type="PANTHER" id="PTHR30537:SF1">
    <property type="entry name" value="HTH-TYPE TRANSCRIPTIONAL REGULATOR PGRR"/>
    <property type="match status" value="1"/>
</dbReference>
<accession>A0A1I7EDP9</accession>